<feature type="region of interest" description="Disordered" evidence="2">
    <location>
        <begin position="1"/>
        <end position="28"/>
    </location>
</feature>
<gene>
    <name evidence="3" type="ORF">K431DRAFT_291015</name>
</gene>
<keyword evidence="4" id="KW-1185">Reference proteome</keyword>
<dbReference type="AlphaFoldDB" id="A0A9P4QGW8"/>
<dbReference type="Proteomes" id="UP000799441">
    <property type="component" value="Unassembled WGS sequence"/>
</dbReference>
<proteinExistence type="predicted"/>
<name>A0A9P4QGW8_9PEZI</name>
<accession>A0A9P4QGW8</accession>
<reference evidence="3" key="1">
    <citation type="journal article" date="2020" name="Stud. Mycol.">
        <title>101 Dothideomycetes genomes: a test case for predicting lifestyles and emergence of pathogens.</title>
        <authorList>
            <person name="Haridas S."/>
            <person name="Albert R."/>
            <person name="Binder M."/>
            <person name="Bloem J."/>
            <person name="Labutti K."/>
            <person name="Salamov A."/>
            <person name="Andreopoulos B."/>
            <person name="Baker S."/>
            <person name="Barry K."/>
            <person name="Bills G."/>
            <person name="Bluhm B."/>
            <person name="Cannon C."/>
            <person name="Castanera R."/>
            <person name="Culley D."/>
            <person name="Daum C."/>
            <person name="Ezra D."/>
            <person name="Gonzalez J."/>
            <person name="Henrissat B."/>
            <person name="Kuo A."/>
            <person name="Liang C."/>
            <person name="Lipzen A."/>
            <person name="Lutzoni F."/>
            <person name="Magnuson J."/>
            <person name="Mondo S."/>
            <person name="Nolan M."/>
            <person name="Ohm R."/>
            <person name="Pangilinan J."/>
            <person name="Park H.-J."/>
            <person name="Ramirez L."/>
            <person name="Alfaro M."/>
            <person name="Sun H."/>
            <person name="Tritt A."/>
            <person name="Yoshinaga Y."/>
            <person name="Zwiers L.-H."/>
            <person name="Turgeon B."/>
            <person name="Goodwin S."/>
            <person name="Spatafora J."/>
            <person name="Crous P."/>
            <person name="Grigoriev I."/>
        </authorList>
    </citation>
    <scope>NUCLEOTIDE SEQUENCE</scope>
    <source>
        <strain evidence="3">CBS 116435</strain>
    </source>
</reference>
<evidence type="ECO:0000313" key="4">
    <source>
        <dbReference type="Proteomes" id="UP000799441"/>
    </source>
</evidence>
<sequence length="402" mass="44990">MACPQSSSLSWSQQNNSPASGTCSLQSSPDGEWTVLTCAPREDTVATEDIAIDYTPSGTGTTTELARPRRPATQTSSHQPCYCCIHNGRECTARRKGSRNNATDDEWIQQLSVLHDTLARRRDEVMLGRTKAGYQQQQYNYYRNELEVMLSRFPIAAEPAPQTQTVQYVNTLHKDIQRGIATLREQSRLLDDSNNEMNKLEFKIASEEARLVELLRYCFIDHACRKDGTMLDSSDDSADESSSDIQERPAVLQQLYDRIGDAAILEERLAMVLQHGSEADAHGLSPGHPNMHHLNQRGLEADMLEANRDIRDLEQQCFMQGIDTSHLCQDEEHGVAIEDSQYTQASSCAGEQESVGHSSAAGLPHHLRSASSVWVKKAWQIWEADRSDDGDRTLEHPHVHSS</sequence>
<feature type="compositionally biased region" description="Low complexity" evidence="2">
    <location>
        <begin position="1"/>
        <end position="17"/>
    </location>
</feature>
<evidence type="ECO:0000313" key="3">
    <source>
        <dbReference type="EMBL" id="KAF2725348.1"/>
    </source>
</evidence>
<evidence type="ECO:0000256" key="1">
    <source>
        <dbReference type="SAM" id="Coils"/>
    </source>
</evidence>
<keyword evidence="1" id="KW-0175">Coiled coil</keyword>
<evidence type="ECO:0000256" key="2">
    <source>
        <dbReference type="SAM" id="MobiDB-lite"/>
    </source>
</evidence>
<protein>
    <submittedName>
        <fullName evidence="3">Uncharacterized protein</fullName>
    </submittedName>
</protein>
<feature type="region of interest" description="Disordered" evidence="2">
    <location>
        <begin position="53"/>
        <end position="75"/>
    </location>
</feature>
<feature type="coiled-coil region" evidence="1">
    <location>
        <begin position="183"/>
        <end position="210"/>
    </location>
</feature>
<organism evidence="3 4">
    <name type="scientific">Polychaeton citri CBS 116435</name>
    <dbReference type="NCBI Taxonomy" id="1314669"/>
    <lineage>
        <taxon>Eukaryota</taxon>
        <taxon>Fungi</taxon>
        <taxon>Dikarya</taxon>
        <taxon>Ascomycota</taxon>
        <taxon>Pezizomycotina</taxon>
        <taxon>Dothideomycetes</taxon>
        <taxon>Dothideomycetidae</taxon>
        <taxon>Capnodiales</taxon>
        <taxon>Capnodiaceae</taxon>
        <taxon>Polychaeton</taxon>
    </lineage>
</organism>
<feature type="compositionally biased region" description="Polar residues" evidence="2">
    <location>
        <begin position="18"/>
        <end position="28"/>
    </location>
</feature>
<dbReference type="EMBL" id="MU003768">
    <property type="protein sequence ID" value="KAF2725348.1"/>
    <property type="molecule type" value="Genomic_DNA"/>
</dbReference>
<comment type="caution">
    <text evidence="3">The sequence shown here is derived from an EMBL/GenBank/DDBJ whole genome shotgun (WGS) entry which is preliminary data.</text>
</comment>